<dbReference type="EMBL" id="JAPCXB010000208">
    <property type="protein sequence ID" value="KAJ1604874.1"/>
    <property type="molecule type" value="Genomic_DNA"/>
</dbReference>
<comment type="caution">
    <text evidence="1">The sequence shown here is derived from an EMBL/GenBank/DDBJ whole genome shotgun (WGS) entry which is preliminary data.</text>
</comment>
<reference evidence="1" key="1">
    <citation type="submission" date="2022-10" db="EMBL/GenBank/DDBJ databases">
        <title>Adaptive evolution leads to modifications in subtelomeric GC content in a zoonotic Cryptosporidium species.</title>
        <authorList>
            <person name="Li J."/>
            <person name="Feng Y."/>
            <person name="Xiao L."/>
        </authorList>
    </citation>
    <scope>NUCLEOTIDE SEQUENCE</scope>
    <source>
        <strain evidence="1">25894</strain>
    </source>
</reference>
<name>A0ABQ8P1S4_9CRYT</name>
<feature type="non-terminal residue" evidence="1">
    <location>
        <position position="1"/>
    </location>
</feature>
<organism evidence="1 2">
    <name type="scientific">Cryptosporidium canis</name>
    <dbReference type="NCBI Taxonomy" id="195482"/>
    <lineage>
        <taxon>Eukaryota</taxon>
        <taxon>Sar</taxon>
        <taxon>Alveolata</taxon>
        <taxon>Apicomplexa</taxon>
        <taxon>Conoidasida</taxon>
        <taxon>Coccidia</taxon>
        <taxon>Eucoccidiorida</taxon>
        <taxon>Eimeriorina</taxon>
        <taxon>Cryptosporidiidae</taxon>
        <taxon>Cryptosporidium</taxon>
    </lineage>
</organism>
<dbReference type="Proteomes" id="UP001071777">
    <property type="component" value="Unassembled WGS sequence"/>
</dbReference>
<sequence>PLQMLQALVAQIISSYGVRSVDIHEIFSHGDPLSFLESISDEVLVILYGYLFANKGDVDVVGGYEAFKDLPVIPTRGNGRVSMAKASQVSVYISDDTFDSYYMEHKLQRYSAIIGRVCQFEFFSDAVYDVAPVGMRSMISRAFRIEKITPSIFFKMIAEQVDVLLEKGWENAVDKDIRDLLLKVTPLAIEEASILGDDNRFLIKLPVVVQTYSPSFLRALLYKKELPKSYADEEELLVKDRLARCSDVIVSKWRCSWCRRMGVEREDMVHPTSVALRMSQVSKSLTAMMLLHSSWERSNMFGSKPNSSVGEEEMAGRSGISIQSRGFDSSEKPFEYKGLTIIPPLWPPLVEWVFPKVSDRFHFVEISSDYIVSESNGLNEEERGLAFRTFANKFINLLEQWY</sequence>
<evidence type="ECO:0000313" key="1">
    <source>
        <dbReference type="EMBL" id="KAJ1604874.1"/>
    </source>
</evidence>
<accession>A0ABQ8P1S4</accession>
<evidence type="ECO:0000313" key="2">
    <source>
        <dbReference type="Proteomes" id="UP001071777"/>
    </source>
</evidence>
<proteinExistence type="predicted"/>
<keyword evidence="2" id="KW-1185">Reference proteome</keyword>
<gene>
    <name evidence="1" type="ORF">OJ252_3621</name>
</gene>
<feature type="non-terminal residue" evidence="1">
    <location>
        <position position="402"/>
    </location>
</feature>
<protein>
    <submittedName>
        <fullName evidence="1">Sacsin like HSP90 chaperone domain</fullName>
    </submittedName>
</protein>